<dbReference type="InterPro" id="IPR038665">
    <property type="entry name" value="Voltage-dep_anion_channel_sf"/>
</dbReference>
<comment type="subunit">
    <text evidence="4">Homotrimer.</text>
</comment>
<comment type="subcellular location">
    <subcellularLocation>
        <location evidence="2">Cell membrane</location>
    </subcellularLocation>
    <subcellularLocation>
        <location evidence="1">Endomembrane system</location>
        <topology evidence="1">Multi-pass membrane protein</topology>
    </subcellularLocation>
</comment>
<evidence type="ECO:0000256" key="12">
    <source>
        <dbReference type="SAM" id="Phobius"/>
    </source>
</evidence>
<name>A0A0E0JGC2_ORYPU</name>
<feature type="transmembrane region" description="Helical" evidence="12">
    <location>
        <begin position="89"/>
        <end position="111"/>
    </location>
</feature>
<dbReference type="GO" id="GO:0006873">
    <property type="term" value="P:intracellular monoatomic ion homeostasis"/>
    <property type="evidence" value="ECO:0007669"/>
    <property type="project" value="InterPro"/>
</dbReference>
<feature type="transmembrane region" description="Helical" evidence="12">
    <location>
        <begin position="132"/>
        <end position="150"/>
    </location>
</feature>
<reference evidence="13" key="1">
    <citation type="submission" date="2015-04" db="UniProtKB">
        <authorList>
            <consortium name="EnsemblPlants"/>
        </authorList>
    </citation>
    <scope>IDENTIFICATION</scope>
</reference>
<feature type="transmembrane region" description="Helical" evidence="12">
    <location>
        <begin position="311"/>
        <end position="329"/>
    </location>
</feature>
<accession>A0A0E0JGC2</accession>
<evidence type="ECO:0000256" key="2">
    <source>
        <dbReference type="ARBA" id="ARBA00004236"/>
    </source>
</evidence>
<evidence type="ECO:0000256" key="4">
    <source>
        <dbReference type="ARBA" id="ARBA00011233"/>
    </source>
</evidence>
<comment type="function">
    <text evidence="11">Slow, weak voltage-dependent S-type anion efflux channel involved in maintenance of anion homeostasis.</text>
</comment>
<comment type="similarity">
    <text evidence="3">Belongs to the SLAC1 S-type anion channel family.</text>
</comment>
<feature type="transmembrane region" description="Helical" evidence="12">
    <location>
        <begin position="218"/>
        <end position="237"/>
    </location>
</feature>
<dbReference type="Gene3D" id="1.50.10.150">
    <property type="entry name" value="Voltage-dependent anion channel"/>
    <property type="match status" value="1"/>
</dbReference>
<keyword evidence="8 12" id="KW-1133">Transmembrane helix</keyword>
<feature type="transmembrane region" description="Helical" evidence="12">
    <location>
        <begin position="51"/>
        <end position="69"/>
    </location>
</feature>
<dbReference type="HOGENOM" id="CLU_044414_2_0_1"/>
<dbReference type="CDD" id="cd09323">
    <property type="entry name" value="TDT_SLAC1_like"/>
    <property type="match status" value="1"/>
</dbReference>
<evidence type="ECO:0000313" key="13">
    <source>
        <dbReference type="EnsemblPlants" id="OPUNC01G09170.1"/>
    </source>
</evidence>
<evidence type="ECO:0000256" key="9">
    <source>
        <dbReference type="ARBA" id="ARBA00023065"/>
    </source>
</evidence>
<evidence type="ECO:0000256" key="8">
    <source>
        <dbReference type="ARBA" id="ARBA00022989"/>
    </source>
</evidence>
<dbReference type="eggNOG" id="ENOG502QSGW">
    <property type="taxonomic scope" value="Eukaryota"/>
</dbReference>
<dbReference type="OMA" id="RISMSLC"/>
<evidence type="ECO:0000256" key="10">
    <source>
        <dbReference type="ARBA" id="ARBA00023136"/>
    </source>
</evidence>
<feature type="transmembrane region" description="Helical" evidence="12">
    <location>
        <begin position="186"/>
        <end position="206"/>
    </location>
</feature>
<feature type="transmembrane region" description="Helical" evidence="12">
    <location>
        <begin position="335"/>
        <end position="358"/>
    </location>
</feature>
<sequence length="380" mass="41478">MDTSSHSLKPFAASSVAAGDVAASTKPSAAASAAPVVVVARFGMLTRFHAGYFRISLALSGQALLWRTLSDSSTDPRALGPVVRSLPSAAFVLLWSLALLTLVALCALYAARCLLRFPAVRAEFRHHVAMNYLFAPWISWLLLLQSAPFLRPDARSYHALWWAFSLPILALDVKIYGQWFTRGRKFLSMVANPASHITVIGNLVTARAAAKMGWHEGAVAMFAVGAAHYLVLFVTLYQRFLGSDSLPAMLRPVFFLFFAAPSMASLAWDAISASFDTCCKMLFFLSLFLFASLVSRPALFKRAMRRFSVAWWAYSFPLTVLALAAAEYAQEVREAAASALMLALAVLSVAVTLALMVFTALRTNDLLPHDDPFSCPPLAR</sequence>
<dbReference type="GO" id="GO:0005886">
    <property type="term" value="C:plasma membrane"/>
    <property type="evidence" value="ECO:0007669"/>
    <property type="project" value="UniProtKB-SubCell"/>
</dbReference>
<organism evidence="13">
    <name type="scientific">Oryza punctata</name>
    <name type="common">Red rice</name>
    <dbReference type="NCBI Taxonomy" id="4537"/>
    <lineage>
        <taxon>Eukaryota</taxon>
        <taxon>Viridiplantae</taxon>
        <taxon>Streptophyta</taxon>
        <taxon>Embryophyta</taxon>
        <taxon>Tracheophyta</taxon>
        <taxon>Spermatophyta</taxon>
        <taxon>Magnoliopsida</taxon>
        <taxon>Liliopsida</taxon>
        <taxon>Poales</taxon>
        <taxon>Poaceae</taxon>
        <taxon>BOP clade</taxon>
        <taxon>Oryzoideae</taxon>
        <taxon>Oryzeae</taxon>
        <taxon>Oryzinae</taxon>
        <taxon>Oryza</taxon>
    </lineage>
</organism>
<evidence type="ECO:0000256" key="5">
    <source>
        <dbReference type="ARBA" id="ARBA00022448"/>
    </source>
</evidence>
<dbReference type="AlphaFoldDB" id="A0A0E0JGC2"/>
<dbReference type="Gramene" id="OPUNC01G09170.1">
    <property type="protein sequence ID" value="OPUNC01G09170.1"/>
    <property type="gene ID" value="OPUNC01G09170"/>
</dbReference>
<evidence type="ECO:0000256" key="1">
    <source>
        <dbReference type="ARBA" id="ARBA00004127"/>
    </source>
</evidence>
<protein>
    <submittedName>
        <fullName evidence="13">Uncharacterized protein</fullName>
    </submittedName>
</protein>
<dbReference type="PANTHER" id="PTHR31269">
    <property type="entry name" value="S-TYPE ANION CHANNEL SLAH3"/>
    <property type="match status" value="1"/>
</dbReference>
<keyword evidence="9" id="KW-0406">Ion transport</keyword>
<evidence type="ECO:0000256" key="7">
    <source>
        <dbReference type="ARBA" id="ARBA00022692"/>
    </source>
</evidence>
<feature type="transmembrane region" description="Helical" evidence="12">
    <location>
        <begin position="280"/>
        <end position="299"/>
    </location>
</feature>
<evidence type="ECO:0000256" key="11">
    <source>
        <dbReference type="ARBA" id="ARBA00054248"/>
    </source>
</evidence>
<keyword evidence="6" id="KW-1003">Cell membrane</keyword>
<keyword evidence="7 12" id="KW-0812">Transmembrane</keyword>
<feature type="transmembrane region" description="Helical" evidence="12">
    <location>
        <begin position="156"/>
        <end position="174"/>
    </location>
</feature>
<dbReference type="GO" id="GO:0012505">
    <property type="term" value="C:endomembrane system"/>
    <property type="evidence" value="ECO:0007669"/>
    <property type="project" value="UniProtKB-SubCell"/>
</dbReference>
<dbReference type="InterPro" id="IPR030183">
    <property type="entry name" value="SLAC/SLAH"/>
</dbReference>
<proteinExistence type="inferred from homology"/>
<dbReference type="PANTHER" id="PTHR31269:SF22">
    <property type="entry name" value="OS01G0247700 PROTEIN"/>
    <property type="match status" value="1"/>
</dbReference>
<dbReference type="EnsemblPlants" id="OPUNC01G09170.1">
    <property type="protein sequence ID" value="OPUNC01G09170.1"/>
    <property type="gene ID" value="OPUNC01G09170"/>
</dbReference>
<dbReference type="FunFam" id="1.50.10.150:FF:000003">
    <property type="entry name" value="S-type anion channel SLAH1"/>
    <property type="match status" value="1"/>
</dbReference>
<dbReference type="GO" id="GO:0008308">
    <property type="term" value="F:voltage-gated monoatomic anion channel activity"/>
    <property type="evidence" value="ECO:0007669"/>
    <property type="project" value="InterPro"/>
</dbReference>
<dbReference type="Pfam" id="PF03595">
    <property type="entry name" value="SLAC1"/>
    <property type="match status" value="1"/>
</dbReference>
<reference evidence="13" key="2">
    <citation type="submission" date="2018-05" db="EMBL/GenBank/DDBJ databases">
        <title>OpunRS2 (Oryza punctata Reference Sequence Version 2).</title>
        <authorList>
            <person name="Zhang J."/>
            <person name="Kudrna D."/>
            <person name="Lee S."/>
            <person name="Talag J."/>
            <person name="Welchert J."/>
            <person name="Wing R.A."/>
        </authorList>
    </citation>
    <scope>NUCLEOTIDE SEQUENCE [LARGE SCALE GENOMIC DNA]</scope>
</reference>
<evidence type="ECO:0000256" key="3">
    <source>
        <dbReference type="ARBA" id="ARBA00007808"/>
    </source>
</evidence>
<evidence type="ECO:0000313" key="14">
    <source>
        <dbReference type="Proteomes" id="UP000026962"/>
    </source>
</evidence>
<dbReference type="Proteomes" id="UP000026962">
    <property type="component" value="Chromosome 1"/>
</dbReference>
<keyword evidence="14" id="KW-1185">Reference proteome</keyword>
<evidence type="ECO:0000256" key="6">
    <source>
        <dbReference type="ARBA" id="ARBA00022475"/>
    </source>
</evidence>
<keyword evidence="10 12" id="KW-0472">Membrane</keyword>
<feature type="transmembrane region" description="Helical" evidence="12">
    <location>
        <begin position="249"/>
        <end position="268"/>
    </location>
</feature>
<dbReference type="InterPro" id="IPR004695">
    <property type="entry name" value="SLAC1/Mae1/Ssu1/TehA"/>
</dbReference>
<keyword evidence="5" id="KW-0813">Transport</keyword>